<protein>
    <submittedName>
        <fullName evidence="2">Uncharacterized protein</fullName>
    </submittedName>
</protein>
<sequence length="109" mass="11868">MTGKVLDLSRVFPFLGQEDTGQGVWNAGLLRSRRGISKALDTPWSVRPDYTHAHALPRTSPNLPTRTQHDAVPSSPPRAQGGRAARSDGGSETRGREACRVVHVCRSCH</sequence>
<keyword evidence="3" id="KW-1185">Reference proteome</keyword>
<evidence type="ECO:0000256" key="1">
    <source>
        <dbReference type="SAM" id="MobiDB-lite"/>
    </source>
</evidence>
<gene>
    <name evidence="2" type="ORF">DACRYDRAFT_93987</name>
</gene>
<dbReference type="AlphaFoldDB" id="M5G0F1"/>
<dbReference type="RefSeq" id="XP_040630615.1">
    <property type="nucleotide sequence ID" value="XM_040777190.1"/>
</dbReference>
<proteinExistence type="predicted"/>
<organism evidence="2 3">
    <name type="scientific">Dacryopinax primogenitus (strain DJM 731)</name>
    <name type="common">Brown rot fungus</name>
    <dbReference type="NCBI Taxonomy" id="1858805"/>
    <lineage>
        <taxon>Eukaryota</taxon>
        <taxon>Fungi</taxon>
        <taxon>Dikarya</taxon>
        <taxon>Basidiomycota</taxon>
        <taxon>Agaricomycotina</taxon>
        <taxon>Dacrymycetes</taxon>
        <taxon>Dacrymycetales</taxon>
        <taxon>Dacrymycetaceae</taxon>
        <taxon>Dacryopinax</taxon>
    </lineage>
</organism>
<name>M5G0F1_DACPD</name>
<dbReference type="Proteomes" id="UP000030653">
    <property type="component" value="Unassembled WGS sequence"/>
</dbReference>
<evidence type="ECO:0000313" key="3">
    <source>
        <dbReference type="Proteomes" id="UP000030653"/>
    </source>
</evidence>
<feature type="compositionally biased region" description="Basic and acidic residues" evidence="1">
    <location>
        <begin position="85"/>
        <end position="96"/>
    </location>
</feature>
<dbReference type="GeneID" id="63692252"/>
<evidence type="ECO:0000313" key="2">
    <source>
        <dbReference type="EMBL" id="EJU03721.1"/>
    </source>
</evidence>
<dbReference type="HOGENOM" id="CLU_2183849_0_0_1"/>
<dbReference type="EMBL" id="JH795859">
    <property type="protein sequence ID" value="EJU03721.1"/>
    <property type="molecule type" value="Genomic_DNA"/>
</dbReference>
<feature type="region of interest" description="Disordered" evidence="1">
    <location>
        <begin position="51"/>
        <end position="96"/>
    </location>
</feature>
<reference evidence="2 3" key="1">
    <citation type="journal article" date="2012" name="Science">
        <title>The Paleozoic origin of enzymatic lignin decomposition reconstructed from 31 fungal genomes.</title>
        <authorList>
            <person name="Floudas D."/>
            <person name="Binder M."/>
            <person name="Riley R."/>
            <person name="Barry K."/>
            <person name="Blanchette R.A."/>
            <person name="Henrissat B."/>
            <person name="Martinez A.T."/>
            <person name="Otillar R."/>
            <person name="Spatafora J.W."/>
            <person name="Yadav J.S."/>
            <person name="Aerts A."/>
            <person name="Benoit I."/>
            <person name="Boyd A."/>
            <person name="Carlson A."/>
            <person name="Copeland A."/>
            <person name="Coutinho P.M."/>
            <person name="de Vries R.P."/>
            <person name="Ferreira P."/>
            <person name="Findley K."/>
            <person name="Foster B."/>
            <person name="Gaskell J."/>
            <person name="Glotzer D."/>
            <person name="Gorecki P."/>
            <person name="Heitman J."/>
            <person name="Hesse C."/>
            <person name="Hori C."/>
            <person name="Igarashi K."/>
            <person name="Jurgens J.A."/>
            <person name="Kallen N."/>
            <person name="Kersten P."/>
            <person name="Kohler A."/>
            <person name="Kuees U."/>
            <person name="Kumar T.K.A."/>
            <person name="Kuo A."/>
            <person name="LaButti K."/>
            <person name="Larrondo L.F."/>
            <person name="Lindquist E."/>
            <person name="Ling A."/>
            <person name="Lombard V."/>
            <person name="Lucas S."/>
            <person name="Lundell T."/>
            <person name="Martin R."/>
            <person name="McLaughlin D.J."/>
            <person name="Morgenstern I."/>
            <person name="Morin E."/>
            <person name="Murat C."/>
            <person name="Nagy L.G."/>
            <person name="Nolan M."/>
            <person name="Ohm R.A."/>
            <person name="Patyshakuliyeva A."/>
            <person name="Rokas A."/>
            <person name="Ruiz-Duenas F.J."/>
            <person name="Sabat G."/>
            <person name="Salamov A."/>
            <person name="Samejima M."/>
            <person name="Schmutz J."/>
            <person name="Slot J.C."/>
            <person name="St John F."/>
            <person name="Stenlid J."/>
            <person name="Sun H."/>
            <person name="Sun S."/>
            <person name="Syed K."/>
            <person name="Tsang A."/>
            <person name="Wiebenga A."/>
            <person name="Young D."/>
            <person name="Pisabarro A."/>
            <person name="Eastwood D.C."/>
            <person name="Martin F."/>
            <person name="Cullen D."/>
            <person name="Grigoriev I.V."/>
            <person name="Hibbett D.S."/>
        </authorList>
    </citation>
    <scope>NUCLEOTIDE SEQUENCE [LARGE SCALE GENOMIC DNA]</scope>
    <source>
        <strain evidence="2 3">DJM-731 SS1</strain>
    </source>
</reference>
<accession>M5G0F1</accession>